<evidence type="ECO:0000259" key="2">
    <source>
        <dbReference type="PROSITE" id="PS50137"/>
    </source>
</evidence>
<dbReference type="CDD" id="cd00048">
    <property type="entry name" value="DSRM_SF"/>
    <property type="match status" value="1"/>
</dbReference>
<keyword evidence="1" id="KW-0694">RNA-binding</keyword>
<dbReference type="SUPFAM" id="SSF54768">
    <property type="entry name" value="dsRNA-binding domain-like"/>
    <property type="match status" value="1"/>
</dbReference>
<evidence type="ECO:0000313" key="3">
    <source>
        <dbReference type="EMBL" id="KAE8359064.1"/>
    </source>
</evidence>
<protein>
    <recommendedName>
        <fullName evidence="2">DRBM domain-containing protein</fullName>
    </recommendedName>
</protein>
<gene>
    <name evidence="3" type="ORF">BDV27DRAFT_168836</name>
</gene>
<feature type="domain" description="DRBM" evidence="2">
    <location>
        <begin position="178"/>
        <end position="215"/>
    </location>
</feature>
<evidence type="ECO:0000256" key="1">
    <source>
        <dbReference type="PROSITE-ProRule" id="PRU00266"/>
    </source>
</evidence>
<dbReference type="EMBL" id="ML737849">
    <property type="protein sequence ID" value="KAE8359064.1"/>
    <property type="molecule type" value="Genomic_DNA"/>
</dbReference>
<dbReference type="AlphaFoldDB" id="A0A5N6ZN65"/>
<dbReference type="RefSeq" id="XP_031922145.1">
    <property type="nucleotide sequence ID" value="XM_032074878.1"/>
</dbReference>
<evidence type="ECO:0000313" key="4">
    <source>
        <dbReference type="Proteomes" id="UP000326268"/>
    </source>
</evidence>
<name>A0A5N6ZN65_9EURO</name>
<sequence>MSPALHRTDDCYTITDFEIGKRLFTTHMALQLVEASPEGRESADLTQLDSLITAYDFEEAIAALVKAGLDVPRAELVCDETYQDILYKIIGRSRLGDTHLKESFPKLMAALPLLGSPTGGVDLMVDNLTQGVQNGFITSPQDAEADIWMYTCRLWEDAQNRGVGAPKVVETRISNIPPKFRVTIQYRGVEAFGEGRNKKVARHIAAKGACGKLNIRLG</sequence>
<dbReference type="GO" id="GO:0003723">
    <property type="term" value="F:RNA binding"/>
    <property type="evidence" value="ECO:0007669"/>
    <property type="project" value="UniProtKB-UniRule"/>
</dbReference>
<dbReference type="Proteomes" id="UP000326268">
    <property type="component" value="Unassembled WGS sequence"/>
</dbReference>
<proteinExistence type="predicted"/>
<keyword evidence="4" id="KW-1185">Reference proteome</keyword>
<dbReference type="PROSITE" id="PS50137">
    <property type="entry name" value="DS_RBD"/>
    <property type="match status" value="1"/>
</dbReference>
<organism evidence="3 4">
    <name type="scientific">Aspergillus caelatus</name>
    <dbReference type="NCBI Taxonomy" id="61420"/>
    <lineage>
        <taxon>Eukaryota</taxon>
        <taxon>Fungi</taxon>
        <taxon>Dikarya</taxon>
        <taxon>Ascomycota</taxon>
        <taxon>Pezizomycotina</taxon>
        <taxon>Eurotiomycetes</taxon>
        <taxon>Eurotiomycetidae</taxon>
        <taxon>Eurotiales</taxon>
        <taxon>Aspergillaceae</taxon>
        <taxon>Aspergillus</taxon>
        <taxon>Aspergillus subgen. Circumdati</taxon>
    </lineage>
</organism>
<dbReference type="Gene3D" id="3.30.160.20">
    <property type="match status" value="1"/>
</dbReference>
<reference evidence="3 4" key="1">
    <citation type="submission" date="2019-04" db="EMBL/GenBank/DDBJ databases">
        <title>Friends and foes A comparative genomics studyof 23 Aspergillus species from section Flavi.</title>
        <authorList>
            <consortium name="DOE Joint Genome Institute"/>
            <person name="Kjaerbolling I."/>
            <person name="Vesth T."/>
            <person name="Frisvad J.C."/>
            <person name="Nybo J.L."/>
            <person name="Theobald S."/>
            <person name="Kildgaard S."/>
            <person name="Isbrandt T."/>
            <person name="Kuo A."/>
            <person name="Sato A."/>
            <person name="Lyhne E.K."/>
            <person name="Kogle M.E."/>
            <person name="Wiebenga A."/>
            <person name="Kun R.S."/>
            <person name="Lubbers R.J."/>
            <person name="Makela M.R."/>
            <person name="Barry K."/>
            <person name="Chovatia M."/>
            <person name="Clum A."/>
            <person name="Daum C."/>
            <person name="Haridas S."/>
            <person name="He G."/>
            <person name="LaButti K."/>
            <person name="Lipzen A."/>
            <person name="Mondo S."/>
            <person name="Riley R."/>
            <person name="Salamov A."/>
            <person name="Simmons B.A."/>
            <person name="Magnuson J.K."/>
            <person name="Henrissat B."/>
            <person name="Mortensen U.H."/>
            <person name="Larsen T.O."/>
            <person name="Devries R.P."/>
            <person name="Grigoriev I.V."/>
            <person name="Machida M."/>
            <person name="Baker S.E."/>
            <person name="Andersen M.R."/>
        </authorList>
    </citation>
    <scope>NUCLEOTIDE SEQUENCE [LARGE SCALE GENOMIC DNA]</scope>
    <source>
        <strain evidence="3 4">CBS 763.97</strain>
    </source>
</reference>
<dbReference type="GeneID" id="43659324"/>
<dbReference type="InterPro" id="IPR014720">
    <property type="entry name" value="dsRBD_dom"/>
</dbReference>
<dbReference type="OrthoDB" id="3767426at2759"/>
<accession>A0A5N6ZN65</accession>